<proteinExistence type="predicted"/>
<evidence type="ECO:0000313" key="2">
    <source>
        <dbReference type="EMBL" id="MBX67782.1"/>
    </source>
</evidence>
<accession>A0A2P2QLD1</accession>
<evidence type="ECO:0000256" key="1">
    <source>
        <dbReference type="SAM" id="MobiDB-lite"/>
    </source>
</evidence>
<dbReference type="Pfam" id="PF07816">
    <property type="entry name" value="DUF1645"/>
    <property type="match status" value="1"/>
</dbReference>
<feature type="region of interest" description="Disordered" evidence="1">
    <location>
        <begin position="63"/>
        <end position="93"/>
    </location>
</feature>
<dbReference type="InterPro" id="IPR012442">
    <property type="entry name" value="DUF1645_plant"/>
</dbReference>
<dbReference type="PANTHER" id="PTHR33095:SF23">
    <property type="entry name" value="DUF1645 FAMILY PROTEIN"/>
    <property type="match status" value="1"/>
</dbReference>
<feature type="compositionally biased region" description="Acidic residues" evidence="1">
    <location>
        <begin position="78"/>
        <end position="93"/>
    </location>
</feature>
<feature type="region of interest" description="Disordered" evidence="1">
    <location>
        <begin position="260"/>
        <end position="280"/>
    </location>
</feature>
<organism evidence="2">
    <name type="scientific">Rhizophora mucronata</name>
    <name type="common">Asiatic mangrove</name>
    <dbReference type="NCBI Taxonomy" id="61149"/>
    <lineage>
        <taxon>Eukaryota</taxon>
        <taxon>Viridiplantae</taxon>
        <taxon>Streptophyta</taxon>
        <taxon>Embryophyta</taxon>
        <taxon>Tracheophyta</taxon>
        <taxon>Spermatophyta</taxon>
        <taxon>Magnoliopsida</taxon>
        <taxon>eudicotyledons</taxon>
        <taxon>Gunneridae</taxon>
        <taxon>Pentapetalae</taxon>
        <taxon>rosids</taxon>
        <taxon>fabids</taxon>
        <taxon>Malpighiales</taxon>
        <taxon>Rhizophoraceae</taxon>
        <taxon>Rhizophora</taxon>
    </lineage>
</organism>
<name>A0A2P2QLD1_RHIMU</name>
<feature type="compositionally biased region" description="Basic and acidic residues" evidence="1">
    <location>
        <begin position="154"/>
        <end position="170"/>
    </location>
</feature>
<dbReference type="PANTHER" id="PTHR33095">
    <property type="entry name" value="OS07G0619500 PROTEIN"/>
    <property type="match status" value="1"/>
</dbReference>
<sequence length="309" mass="34818">MQGSPLIAHSPSSPSFNSYSSEKIADIAARVVHELANDSVDDDSHLPNILSWSTADEDCLERRFQSLNVEDNNKDQNDEAEEEEDEDENENNDEFEFAVVWRETGSSPISADEIFFNGQIRPIYPLFNTDLLSNEERELSIPHITASNQTTTSKRSERSSLGKLLDEDRGEATTITMTTNSSCSSSEADELDGVSPSTYCVWAPRKAIEDKDHQKCKKSHSTGSSKRWKLRDLVFRSNSDGKETFVFLAPPSKKSLRLLGGYRGTENNSKKRQEVKDGDKRRSFLPFRHDLLGLFTDNVDGLNKNLQPF</sequence>
<dbReference type="AlphaFoldDB" id="A0A2P2QLD1"/>
<dbReference type="EMBL" id="GGEC01087298">
    <property type="protein sequence ID" value="MBX67782.1"/>
    <property type="molecule type" value="Transcribed_RNA"/>
</dbReference>
<protein>
    <submittedName>
        <fullName evidence="2">Uncharacterized protein MANES_06G104800</fullName>
    </submittedName>
</protein>
<reference evidence="2" key="1">
    <citation type="submission" date="2018-02" db="EMBL/GenBank/DDBJ databases">
        <title>Rhizophora mucronata_Transcriptome.</title>
        <authorList>
            <person name="Meera S.P."/>
            <person name="Sreeshan A."/>
            <person name="Augustine A."/>
        </authorList>
    </citation>
    <scope>NUCLEOTIDE SEQUENCE</scope>
    <source>
        <tissue evidence="2">Leaf</tissue>
    </source>
</reference>
<feature type="compositionally biased region" description="Basic and acidic residues" evidence="1">
    <location>
        <begin position="268"/>
        <end position="280"/>
    </location>
</feature>
<feature type="region of interest" description="Disordered" evidence="1">
    <location>
        <begin position="143"/>
        <end position="170"/>
    </location>
</feature>